<evidence type="ECO:0000313" key="6">
    <source>
        <dbReference type="Proteomes" id="UP000813463"/>
    </source>
</evidence>
<keyword evidence="2 5" id="KW-0732">Signal</keyword>
<reference evidence="6" key="1">
    <citation type="journal article" date="2021" name="Nat. Commun.">
        <title>Genomic analyses provide insights into spinach domestication and the genetic basis of agronomic traits.</title>
        <authorList>
            <person name="Cai X."/>
            <person name="Sun X."/>
            <person name="Xu C."/>
            <person name="Sun H."/>
            <person name="Wang X."/>
            <person name="Ge C."/>
            <person name="Zhang Z."/>
            <person name="Wang Q."/>
            <person name="Fei Z."/>
            <person name="Jiao C."/>
            <person name="Wang Q."/>
        </authorList>
    </citation>
    <scope>NUCLEOTIDE SEQUENCE [LARGE SCALE GENOMIC DNA]</scope>
    <source>
        <strain evidence="6">cv. Varoflay</strain>
    </source>
</reference>
<evidence type="ECO:0000256" key="2">
    <source>
        <dbReference type="ARBA" id="ARBA00022729"/>
    </source>
</evidence>
<name>A0A9R0KCR5_SPIOL</name>
<dbReference type="RefSeq" id="XP_021866860.1">
    <property type="nucleotide sequence ID" value="XM_022011168.2"/>
</dbReference>
<dbReference type="InterPro" id="IPR035669">
    <property type="entry name" value="SGNH_plant_lipase-like"/>
</dbReference>
<keyword evidence="3" id="KW-0378">Hydrolase</keyword>
<keyword evidence="6" id="KW-1185">Reference proteome</keyword>
<comment type="similarity">
    <text evidence="1">Belongs to the 'GDSL' lipolytic enzyme family.</text>
</comment>
<dbReference type="CDD" id="cd01837">
    <property type="entry name" value="SGNH_plant_lipase_like"/>
    <property type="match status" value="1"/>
</dbReference>
<gene>
    <name evidence="7" type="primary">LOC110805555</name>
</gene>
<dbReference type="SUPFAM" id="SSF52266">
    <property type="entry name" value="SGNH hydrolase"/>
    <property type="match status" value="1"/>
</dbReference>
<dbReference type="Gene3D" id="3.40.50.1110">
    <property type="entry name" value="SGNH hydrolase"/>
    <property type="match status" value="1"/>
</dbReference>
<dbReference type="AlphaFoldDB" id="A0A9R0KCR5"/>
<evidence type="ECO:0000256" key="1">
    <source>
        <dbReference type="ARBA" id="ARBA00008668"/>
    </source>
</evidence>
<proteinExistence type="inferred from homology"/>
<evidence type="ECO:0000256" key="5">
    <source>
        <dbReference type="SAM" id="SignalP"/>
    </source>
</evidence>
<accession>A0A9R0KCR5</accession>
<evidence type="ECO:0000313" key="7">
    <source>
        <dbReference type="RefSeq" id="XP_021866860.1"/>
    </source>
</evidence>
<evidence type="ECO:0000256" key="4">
    <source>
        <dbReference type="ARBA" id="ARBA00023180"/>
    </source>
</evidence>
<evidence type="ECO:0000256" key="3">
    <source>
        <dbReference type="ARBA" id="ARBA00022801"/>
    </source>
</evidence>
<dbReference type="OrthoDB" id="655468at2759"/>
<protein>
    <submittedName>
        <fullName evidence="7">GDSL esterase/lipase At1g09390</fullName>
    </submittedName>
</protein>
<dbReference type="PANTHER" id="PTHR22835">
    <property type="entry name" value="ZINC FINGER FYVE DOMAIN CONTAINING PROTEIN"/>
    <property type="match status" value="1"/>
</dbReference>
<keyword evidence="4" id="KW-0325">Glycoprotein</keyword>
<organism evidence="6 7">
    <name type="scientific">Spinacia oleracea</name>
    <name type="common">Spinach</name>
    <dbReference type="NCBI Taxonomy" id="3562"/>
    <lineage>
        <taxon>Eukaryota</taxon>
        <taxon>Viridiplantae</taxon>
        <taxon>Streptophyta</taxon>
        <taxon>Embryophyta</taxon>
        <taxon>Tracheophyta</taxon>
        <taxon>Spermatophyta</taxon>
        <taxon>Magnoliopsida</taxon>
        <taxon>eudicotyledons</taxon>
        <taxon>Gunneridae</taxon>
        <taxon>Pentapetalae</taxon>
        <taxon>Caryophyllales</taxon>
        <taxon>Chenopodiaceae</taxon>
        <taxon>Chenopodioideae</taxon>
        <taxon>Anserineae</taxon>
        <taxon>Spinacia</taxon>
    </lineage>
</organism>
<feature type="chain" id="PRO_5040418643" evidence="5">
    <location>
        <begin position="33"/>
        <end position="370"/>
    </location>
</feature>
<dbReference type="PANTHER" id="PTHR22835:SF552">
    <property type="entry name" value="OS05G0133401 PROTEIN"/>
    <property type="match status" value="1"/>
</dbReference>
<dbReference type="Proteomes" id="UP000813463">
    <property type="component" value="Chromosome 1"/>
</dbReference>
<dbReference type="GO" id="GO:0016788">
    <property type="term" value="F:hydrolase activity, acting on ester bonds"/>
    <property type="evidence" value="ECO:0007669"/>
    <property type="project" value="InterPro"/>
</dbReference>
<dbReference type="InterPro" id="IPR036514">
    <property type="entry name" value="SGNH_hydro_sf"/>
</dbReference>
<reference evidence="7" key="2">
    <citation type="submission" date="2025-08" db="UniProtKB">
        <authorList>
            <consortium name="RefSeq"/>
        </authorList>
    </citation>
    <scope>IDENTIFICATION</scope>
    <source>
        <tissue evidence="7">Leaf</tissue>
    </source>
</reference>
<dbReference type="KEGG" id="soe:110805555"/>
<sequence length="370" mass="40704">MRDQCARLHLVFAFQFHLSMLVILPALSLAHSKCVLFNFGDSNSDPGALMTALGLYLGPPSGQQFFHKPTGRFCNGRLYIDFICQNLKIDLLSAYLESSGSDFTHGVNFAVSGASTEVSLYNPFSLSTQAGQFGHFQNRTRELRRRGKGSMMSEKEFRNAVYSIDIGQNDINLALVANSSYQQVVNKIPIILERIENSTKALYKLGGRKFWIYNTGPLGCLPQTLALRKKNESELDELGCLALYNNGAKAFNDGLSNLCSKIRSELKDALIVHIDMYAIKYDLFANPGTYGFEKPLMACCGNGGPPYNYVNKKTCGEPTASACVDPSGSVSWDGVHYTEAANAVIASKITSGDYSTPFFSLKSFCKKKLV</sequence>
<dbReference type="GeneID" id="110805555"/>
<dbReference type="Pfam" id="PF00657">
    <property type="entry name" value="Lipase_GDSL"/>
    <property type="match status" value="1"/>
</dbReference>
<dbReference type="InterPro" id="IPR001087">
    <property type="entry name" value="GDSL"/>
</dbReference>
<feature type="signal peptide" evidence="5">
    <location>
        <begin position="1"/>
        <end position="32"/>
    </location>
</feature>